<comment type="subcellular location">
    <subcellularLocation>
        <location evidence="1">Secreted</location>
    </subcellularLocation>
</comment>
<feature type="domain" description="WxxW" evidence="5">
    <location>
        <begin position="168"/>
        <end position="248"/>
    </location>
</feature>
<evidence type="ECO:0000256" key="4">
    <source>
        <dbReference type="ARBA" id="ARBA00023180"/>
    </source>
</evidence>
<dbReference type="PANTHER" id="PTHR15031:SF4">
    <property type="entry name" value="CARTILAGE INTERMEDIATE LAYER PROTEIN 1"/>
    <property type="match status" value="1"/>
</dbReference>
<evidence type="ECO:0000259" key="5">
    <source>
        <dbReference type="Pfam" id="PF13330"/>
    </source>
</evidence>
<gene>
    <name evidence="6" type="primary">LOC100180679-001</name>
</gene>
<accession>A0A6F9DHT7</accession>
<dbReference type="PANTHER" id="PTHR15031">
    <property type="entry name" value="CARTILAGE INTERMEDIATE LAYER PROTEIN CLIP"/>
    <property type="match status" value="1"/>
</dbReference>
<keyword evidence="2" id="KW-0964">Secreted</keyword>
<dbReference type="InterPro" id="IPR025155">
    <property type="entry name" value="WxxW_domain"/>
</dbReference>
<keyword evidence="4" id="KW-0325">Glycoprotein</keyword>
<feature type="domain" description="WxxW" evidence="5">
    <location>
        <begin position="74"/>
        <end position="154"/>
    </location>
</feature>
<feature type="domain" description="WxxW" evidence="5">
    <location>
        <begin position="355"/>
        <end position="435"/>
    </location>
</feature>
<dbReference type="EMBL" id="LR786738">
    <property type="protein sequence ID" value="CAB3262591.1"/>
    <property type="molecule type" value="mRNA"/>
</dbReference>
<name>A0A6F9DHT7_9ASCI</name>
<proteinExistence type="evidence at transcript level"/>
<dbReference type="InterPro" id="IPR039675">
    <property type="entry name" value="CILP1/CILP2"/>
</dbReference>
<evidence type="ECO:0000256" key="2">
    <source>
        <dbReference type="ARBA" id="ARBA00022525"/>
    </source>
</evidence>
<evidence type="ECO:0000256" key="3">
    <source>
        <dbReference type="ARBA" id="ARBA00022729"/>
    </source>
</evidence>
<dbReference type="AlphaFoldDB" id="A0A6F9DHT7"/>
<feature type="domain" description="WxxW" evidence="5">
    <location>
        <begin position="3"/>
        <end position="62"/>
    </location>
</feature>
<keyword evidence="3" id="KW-0732">Signal</keyword>
<evidence type="ECO:0000256" key="1">
    <source>
        <dbReference type="ARBA" id="ARBA00004613"/>
    </source>
</evidence>
<organism evidence="6">
    <name type="scientific">Phallusia mammillata</name>
    <dbReference type="NCBI Taxonomy" id="59560"/>
    <lineage>
        <taxon>Eukaryota</taxon>
        <taxon>Metazoa</taxon>
        <taxon>Chordata</taxon>
        <taxon>Tunicata</taxon>
        <taxon>Ascidiacea</taxon>
        <taxon>Phlebobranchia</taxon>
        <taxon>Ascidiidae</taxon>
        <taxon>Phallusia</taxon>
    </lineage>
</organism>
<protein>
    <submittedName>
        <fullName evidence="6">Uncharacterized protein LOC100180679</fullName>
    </submittedName>
</protein>
<dbReference type="GO" id="GO:0005576">
    <property type="term" value="C:extracellular region"/>
    <property type="evidence" value="ECO:0007669"/>
    <property type="project" value="UniProtKB-SubCell"/>
</dbReference>
<dbReference type="Pfam" id="PF13330">
    <property type="entry name" value="Mucin2_WxxW"/>
    <property type="match status" value="5"/>
</dbReference>
<feature type="domain" description="WxxW" evidence="5">
    <location>
        <begin position="261"/>
        <end position="341"/>
    </location>
</feature>
<sequence length="475" mass="54609">MEYPGEVCMNPLFADARLYNGLPYHMGGQRVYVSPEDGLRCNNNDTETEGQECYDYQIRFCCKLEPPTCQDHDWSPYFNTDDPSGEGDFEFLFEIQRLYPKAICSSPVWMEARKVNDETMFIDQNVHLNHTKGFQCFNWQNHQSCYDYEVRFCCPGFYPIAECEEKYWTSFFNRDQPDGLGDFETAALIKFDFPEELCKHPTAIQARLPDGLHYLMSNQDIFLNVTEGLICRNDITGGCLDYEVRFCCPKAETPYCPNDAWTPFLDHDDPGLYGDYETLPQLQAIYPELICNKPFAVEARLVNGESYVLGEQDIVLSETGGLRCDNSEDQRCFDYEIRFCCPADNFDPTCPEGVWSGYVSSDDPRGFGDVEEYSEILKIDAEITCIVPYAVQYRTVDPIFRDVKQNVHVEDNRFLCINNDPEGQICVDYEISFCCITVTCVTTITIGPLPCGYTREMCVALGHCWDNKEESCYVF</sequence>
<reference evidence="6" key="1">
    <citation type="submission" date="2020-04" db="EMBL/GenBank/DDBJ databases">
        <authorList>
            <person name="Neveu A P."/>
        </authorList>
    </citation>
    <scope>NUCLEOTIDE SEQUENCE</scope>
    <source>
        <tissue evidence="6">Whole embryo</tissue>
    </source>
</reference>
<evidence type="ECO:0000313" key="6">
    <source>
        <dbReference type="EMBL" id="CAB3262591.1"/>
    </source>
</evidence>